<gene>
    <name evidence="5" type="ORF">RMAR00112_LOCUS29351</name>
</gene>
<feature type="region of interest" description="Disordered" evidence="3">
    <location>
        <begin position="106"/>
        <end position="125"/>
    </location>
</feature>
<keyword evidence="2" id="KW-0539">Nucleus</keyword>
<evidence type="ECO:0000313" key="5">
    <source>
        <dbReference type="EMBL" id="CAE0061282.1"/>
    </source>
</evidence>
<feature type="domain" description="CCT" evidence="4">
    <location>
        <begin position="164"/>
        <end position="206"/>
    </location>
</feature>
<dbReference type="EMBL" id="HBHW01038279">
    <property type="protein sequence ID" value="CAE0061282.1"/>
    <property type="molecule type" value="Transcribed_RNA"/>
</dbReference>
<proteinExistence type="predicted"/>
<accession>A0A7S3EM42</accession>
<evidence type="ECO:0000256" key="2">
    <source>
        <dbReference type="ARBA" id="ARBA00023242"/>
    </source>
</evidence>
<dbReference type="Pfam" id="PF06203">
    <property type="entry name" value="CCT"/>
    <property type="match status" value="1"/>
</dbReference>
<dbReference type="GO" id="GO:0003700">
    <property type="term" value="F:DNA-binding transcription factor activity"/>
    <property type="evidence" value="ECO:0007669"/>
    <property type="project" value="TreeGrafter"/>
</dbReference>
<protein>
    <recommendedName>
        <fullName evidence="4">CCT domain-containing protein</fullName>
    </recommendedName>
</protein>
<evidence type="ECO:0000256" key="1">
    <source>
        <dbReference type="ARBA" id="ARBA00004123"/>
    </source>
</evidence>
<evidence type="ECO:0000256" key="3">
    <source>
        <dbReference type="SAM" id="MobiDB-lite"/>
    </source>
</evidence>
<dbReference type="InterPro" id="IPR045281">
    <property type="entry name" value="CONSTANS-like"/>
</dbReference>
<name>A0A7S3EM42_9RHOD</name>
<dbReference type="PANTHER" id="PTHR31319:SF114">
    <property type="entry name" value="OS12G0262400 PROTEIN"/>
    <property type="match status" value="1"/>
</dbReference>
<sequence length="222" mass="25013">MGYGKLEDMFFDDIHVGVKDTRTEDELLWGLQGDLKGEWDAPLEDDNFGDAVVPSMPQEADVVEKMDALVDAEESFSPISSLDYSAEFLNESETTDHPMEVVKPLSPSLPKEKPMSPVTPAPSKLIPATPVKQELLAEAKPEMHRAFSTPALCKNDLAVTPWNRQEALERYRRKKANRCFKKKIRYQCRKRIASDRPRVGGRFARIGEKVNSCISLDTWASS</sequence>
<dbReference type="AlphaFoldDB" id="A0A7S3EM42"/>
<comment type="subcellular location">
    <subcellularLocation>
        <location evidence="1">Nucleus</location>
    </subcellularLocation>
</comment>
<organism evidence="5">
    <name type="scientific">Rhodosorus marinus</name>
    <dbReference type="NCBI Taxonomy" id="101924"/>
    <lineage>
        <taxon>Eukaryota</taxon>
        <taxon>Rhodophyta</taxon>
        <taxon>Stylonematophyceae</taxon>
        <taxon>Stylonematales</taxon>
        <taxon>Stylonemataceae</taxon>
        <taxon>Rhodosorus</taxon>
    </lineage>
</organism>
<dbReference type="InterPro" id="IPR010402">
    <property type="entry name" value="CCT_domain"/>
</dbReference>
<evidence type="ECO:0000259" key="4">
    <source>
        <dbReference type="PROSITE" id="PS51017"/>
    </source>
</evidence>
<dbReference type="PANTHER" id="PTHR31319">
    <property type="entry name" value="ZINC FINGER PROTEIN CONSTANS-LIKE 4"/>
    <property type="match status" value="1"/>
</dbReference>
<reference evidence="5" key="1">
    <citation type="submission" date="2021-01" db="EMBL/GenBank/DDBJ databases">
        <authorList>
            <person name="Corre E."/>
            <person name="Pelletier E."/>
            <person name="Niang G."/>
            <person name="Scheremetjew M."/>
            <person name="Finn R."/>
            <person name="Kale V."/>
            <person name="Holt S."/>
            <person name="Cochrane G."/>
            <person name="Meng A."/>
            <person name="Brown T."/>
            <person name="Cohen L."/>
        </authorList>
    </citation>
    <scope>NUCLEOTIDE SEQUENCE</scope>
    <source>
        <strain evidence="5">CCMP 769</strain>
    </source>
</reference>
<dbReference type="GO" id="GO:0005634">
    <property type="term" value="C:nucleus"/>
    <property type="evidence" value="ECO:0007669"/>
    <property type="project" value="UniProtKB-SubCell"/>
</dbReference>
<dbReference type="PROSITE" id="PS51017">
    <property type="entry name" value="CCT"/>
    <property type="match status" value="1"/>
</dbReference>